<keyword evidence="3" id="KW-1185">Reference proteome</keyword>
<dbReference type="InterPro" id="IPR041206">
    <property type="entry name" value="HEPN/RES_NTD1"/>
</dbReference>
<dbReference type="OrthoDB" id="1425103at2"/>
<name>A0A1W9YU58_MYCBA</name>
<evidence type="ECO:0000259" key="1">
    <source>
        <dbReference type="SMART" id="SM00953"/>
    </source>
</evidence>
<evidence type="ECO:0000313" key="2">
    <source>
        <dbReference type="EMBL" id="ORA03290.1"/>
    </source>
</evidence>
<proteinExistence type="predicted"/>
<dbReference type="InterPro" id="IPR014914">
    <property type="entry name" value="RES_dom"/>
</dbReference>
<dbReference type="RefSeq" id="WP_083060539.1">
    <property type="nucleotide sequence ID" value="NZ_JACKVM010000008.1"/>
</dbReference>
<gene>
    <name evidence="2" type="ORF">BST17_19455</name>
</gene>
<reference evidence="2 3" key="1">
    <citation type="submission" date="2017-02" db="EMBL/GenBank/DDBJ databases">
        <title>The new phylogeny of genus Mycobacterium.</title>
        <authorList>
            <person name="Tortoli E."/>
            <person name="Trovato A."/>
            <person name="Cirillo D.M."/>
        </authorList>
    </citation>
    <scope>NUCLEOTIDE SEQUENCE [LARGE SCALE GENOMIC DNA]</scope>
    <source>
        <strain evidence="2 3">DSM 45578</strain>
    </source>
</reference>
<dbReference type="AlphaFoldDB" id="A0A1W9YU58"/>
<dbReference type="EMBL" id="MVHJ01000018">
    <property type="protein sequence ID" value="ORA03290.1"/>
    <property type="molecule type" value="Genomic_DNA"/>
</dbReference>
<protein>
    <recommendedName>
        <fullName evidence="1">RES domain-containing protein</fullName>
    </recommendedName>
</protein>
<evidence type="ECO:0000313" key="3">
    <source>
        <dbReference type="Proteomes" id="UP000192366"/>
    </source>
</evidence>
<organism evidence="2 3">
    <name type="scientific">Mycolicibacterium bacteremicum</name>
    <name type="common">Mycobacterium bacteremicum</name>
    <dbReference type="NCBI Taxonomy" id="564198"/>
    <lineage>
        <taxon>Bacteria</taxon>
        <taxon>Bacillati</taxon>
        <taxon>Actinomycetota</taxon>
        <taxon>Actinomycetes</taxon>
        <taxon>Mycobacteriales</taxon>
        <taxon>Mycobacteriaceae</taxon>
        <taxon>Mycolicibacterium</taxon>
    </lineage>
</organism>
<comment type="caution">
    <text evidence="2">The sequence shown here is derived from an EMBL/GenBank/DDBJ whole genome shotgun (WGS) entry which is preliminary data.</text>
</comment>
<dbReference type="SMART" id="SM00953">
    <property type="entry name" value="RES"/>
    <property type="match status" value="1"/>
</dbReference>
<accession>A0A1W9YU58</accession>
<dbReference type="Pfam" id="PF18870">
    <property type="entry name" value="HEPN_RES_NTD1"/>
    <property type="match status" value="1"/>
</dbReference>
<dbReference type="Proteomes" id="UP000192366">
    <property type="component" value="Unassembled WGS sequence"/>
</dbReference>
<feature type="domain" description="RES" evidence="1">
    <location>
        <begin position="197"/>
        <end position="349"/>
    </location>
</feature>
<dbReference type="Pfam" id="PF08808">
    <property type="entry name" value="RES"/>
    <property type="match status" value="1"/>
</dbReference>
<sequence>METADPRAVCPAHVADDFLRTLIRTAATETHCSYCGTSGESPFAITRIAFVEAILVGVGVHYEPQTVPGESVAAREVAVEVLTAAGVSHPDLVDDVVDALSVTPGWVRRDHRSGNSIEQLTYSWEAFKHIVKYEMRYFFSTRPTGEADEMTAGQVLAAVSDLGEHHPAVWPAPCPAPLFRARMATSQDEAASWHHVADIGPPPSERAAANRMSPAGISIFYGATDRATAIAEAGAHAAFRYVTTAEFTPTRELRLIDLTNLPALPSIFDATAHPEYYILRFLQMFIHDITLPVELDGHEHIDYVPTQVFTEYFRHAFPGRVDGLMFPSVQGPGNNVVVFVGPGQCADLGADTEHTRLTMDPNTLQVSRVMTVAR</sequence>